<proteinExistence type="predicted"/>
<evidence type="ECO:0000313" key="1">
    <source>
        <dbReference type="EMBL" id="RTE68009.1"/>
    </source>
</evidence>
<dbReference type="Proteomes" id="UP000287124">
    <property type="component" value="Unassembled WGS sequence"/>
</dbReference>
<name>A0A430KWY7_9HYPO</name>
<dbReference type="EMBL" id="MIKF01001344">
    <property type="protein sequence ID" value="RTE68009.1"/>
    <property type="molecule type" value="Genomic_DNA"/>
</dbReference>
<gene>
    <name evidence="1" type="ORF">BHE90_017615</name>
</gene>
<keyword evidence="2" id="KW-1185">Reference proteome</keyword>
<reference evidence="1 2" key="1">
    <citation type="submission" date="2017-06" db="EMBL/GenBank/DDBJ databases">
        <title>Comparative genomic analysis of Ambrosia Fusariam Clade fungi.</title>
        <authorList>
            <person name="Stajich J.E."/>
            <person name="Carrillo J."/>
            <person name="Kijimoto T."/>
            <person name="Eskalen A."/>
            <person name="O'Donnell K."/>
            <person name="Kasson M."/>
        </authorList>
    </citation>
    <scope>NUCLEOTIDE SEQUENCE [LARGE SCALE GENOMIC DNA]</scope>
    <source>
        <strain evidence="1 2">UCR1854</strain>
    </source>
</reference>
<comment type="caution">
    <text evidence="1">The sequence shown here is derived from an EMBL/GenBank/DDBJ whole genome shotgun (WGS) entry which is preliminary data.</text>
</comment>
<sequence>MEVVPGESQQQQLSYSPPVENVLPCDVTVDVNMDAELSMFLDMMDPGLGMPECGYGGGVMNFAVDVNVDGIVDVGVDWDALVSDPVMQDIVV</sequence>
<organism evidence="1 2">
    <name type="scientific">Fusarium euwallaceae</name>
    <dbReference type="NCBI Taxonomy" id="1147111"/>
    <lineage>
        <taxon>Eukaryota</taxon>
        <taxon>Fungi</taxon>
        <taxon>Dikarya</taxon>
        <taxon>Ascomycota</taxon>
        <taxon>Pezizomycotina</taxon>
        <taxon>Sordariomycetes</taxon>
        <taxon>Hypocreomycetidae</taxon>
        <taxon>Hypocreales</taxon>
        <taxon>Nectriaceae</taxon>
        <taxon>Fusarium</taxon>
        <taxon>Fusarium solani species complex</taxon>
    </lineage>
</organism>
<dbReference type="AlphaFoldDB" id="A0A430KWY7"/>
<accession>A0A430KWY7</accession>
<protein>
    <submittedName>
        <fullName evidence="1">Uncharacterized protein</fullName>
    </submittedName>
</protein>
<evidence type="ECO:0000313" key="2">
    <source>
        <dbReference type="Proteomes" id="UP000287124"/>
    </source>
</evidence>